<dbReference type="AlphaFoldDB" id="A0AAD6SUI4"/>
<feature type="compositionally biased region" description="Low complexity" evidence="16">
    <location>
        <begin position="250"/>
        <end position="277"/>
    </location>
</feature>
<evidence type="ECO:0000256" key="16">
    <source>
        <dbReference type="SAM" id="MobiDB-lite"/>
    </source>
</evidence>
<comment type="caution">
    <text evidence="18">The sequence shown here is derived from an EMBL/GenBank/DDBJ whole genome shotgun (WGS) entry which is preliminary data.</text>
</comment>
<comment type="catalytic activity">
    <reaction evidence="14">
        <text>[(1-&gt;4)-beta-D-glucosyl]n+m + reduced acceptor + O2 = 4-dehydro-beta-D-glucosyl-[(1-&gt;4)-beta-D-glucosyl]n-1 + [(1-&gt;4)-beta-D-glucosyl]m + acceptor + H2O.</text>
        <dbReference type="EC" id="1.14.99.56"/>
    </reaction>
</comment>
<dbReference type="EC" id="1.14.99.56" evidence="15"/>
<keyword evidence="8" id="KW-0186">Copper</keyword>
<dbReference type="GO" id="GO:0004497">
    <property type="term" value="F:monooxygenase activity"/>
    <property type="evidence" value="ECO:0007669"/>
    <property type="project" value="UniProtKB-KW"/>
</dbReference>
<dbReference type="Pfam" id="PF03443">
    <property type="entry name" value="AA9"/>
    <property type="match status" value="1"/>
</dbReference>
<evidence type="ECO:0000256" key="11">
    <source>
        <dbReference type="ARBA" id="ARBA00023277"/>
    </source>
</evidence>
<evidence type="ECO:0000256" key="9">
    <source>
        <dbReference type="ARBA" id="ARBA00023033"/>
    </source>
</evidence>
<dbReference type="InterPro" id="IPR049892">
    <property type="entry name" value="AA9"/>
</dbReference>
<comment type="cofactor">
    <cofactor evidence="1">
        <name>Cu(2+)</name>
        <dbReference type="ChEBI" id="CHEBI:29036"/>
    </cofactor>
</comment>
<dbReference type="EMBL" id="JARJCM010000060">
    <property type="protein sequence ID" value="KAJ7034078.1"/>
    <property type="molecule type" value="Genomic_DNA"/>
</dbReference>
<proteinExistence type="inferred from homology"/>
<evidence type="ECO:0000256" key="1">
    <source>
        <dbReference type="ARBA" id="ARBA00001973"/>
    </source>
</evidence>
<evidence type="ECO:0000256" key="14">
    <source>
        <dbReference type="ARBA" id="ARBA00045077"/>
    </source>
</evidence>
<gene>
    <name evidence="18" type="ORF">C8F04DRAFT_935233</name>
</gene>
<dbReference type="GO" id="GO:0005576">
    <property type="term" value="C:extracellular region"/>
    <property type="evidence" value="ECO:0007669"/>
    <property type="project" value="UniProtKB-SubCell"/>
</dbReference>
<feature type="region of interest" description="Disordered" evidence="16">
    <location>
        <begin position="246"/>
        <end position="285"/>
    </location>
</feature>
<dbReference type="Proteomes" id="UP001218188">
    <property type="component" value="Unassembled WGS sequence"/>
</dbReference>
<evidence type="ECO:0000313" key="19">
    <source>
        <dbReference type="Proteomes" id="UP001218188"/>
    </source>
</evidence>
<keyword evidence="18" id="KW-0378">Hydrolase</keyword>
<keyword evidence="12" id="KW-0624">Polysaccharide degradation</keyword>
<feature type="domain" description="Auxiliary Activity family 9 catalytic" evidence="17">
    <location>
        <begin position="15"/>
        <end position="226"/>
    </location>
</feature>
<reference evidence="18" key="1">
    <citation type="submission" date="2023-03" db="EMBL/GenBank/DDBJ databases">
        <title>Massive genome expansion in bonnet fungi (Mycena s.s.) driven by repeated elements and novel gene families across ecological guilds.</title>
        <authorList>
            <consortium name="Lawrence Berkeley National Laboratory"/>
            <person name="Harder C.B."/>
            <person name="Miyauchi S."/>
            <person name="Viragh M."/>
            <person name="Kuo A."/>
            <person name="Thoen E."/>
            <person name="Andreopoulos B."/>
            <person name="Lu D."/>
            <person name="Skrede I."/>
            <person name="Drula E."/>
            <person name="Henrissat B."/>
            <person name="Morin E."/>
            <person name="Kohler A."/>
            <person name="Barry K."/>
            <person name="LaButti K."/>
            <person name="Morin E."/>
            <person name="Salamov A."/>
            <person name="Lipzen A."/>
            <person name="Mereny Z."/>
            <person name="Hegedus B."/>
            <person name="Baldrian P."/>
            <person name="Stursova M."/>
            <person name="Weitz H."/>
            <person name="Taylor A."/>
            <person name="Grigoriev I.V."/>
            <person name="Nagy L.G."/>
            <person name="Martin F."/>
            <person name="Kauserud H."/>
        </authorList>
    </citation>
    <scope>NUCLEOTIDE SEQUENCE</scope>
    <source>
        <strain evidence="18">CBHHK200</strain>
    </source>
</reference>
<keyword evidence="7" id="KW-0560">Oxidoreductase</keyword>
<evidence type="ECO:0000313" key="18">
    <source>
        <dbReference type="EMBL" id="KAJ7034078.1"/>
    </source>
</evidence>
<keyword evidence="6" id="KW-0136">Cellulose degradation</keyword>
<evidence type="ECO:0000256" key="5">
    <source>
        <dbReference type="ARBA" id="ARBA00022729"/>
    </source>
</evidence>
<dbReference type="GO" id="GO:0016787">
    <property type="term" value="F:hydrolase activity"/>
    <property type="evidence" value="ECO:0007669"/>
    <property type="project" value="UniProtKB-KW"/>
</dbReference>
<evidence type="ECO:0000259" key="17">
    <source>
        <dbReference type="Pfam" id="PF03443"/>
    </source>
</evidence>
<dbReference type="CDD" id="cd21175">
    <property type="entry name" value="LPMO_AA9"/>
    <property type="match status" value="1"/>
</dbReference>
<keyword evidence="10" id="KW-1015">Disulfide bond</keyword>
<feature type="non-terminal residue" evidence="18">
    <location>
        <position position="1"/>
    </location>
</feature>
<evidence type="ECO:0000256" key="10">
    <source>
        <dbReference type="ARBA" id="ARBA00023157"/>
    </source>
</evidence>
<evidence type="ECO:0000256" key="3">
    <source>
        <dbReference type="ARBA" id="ARBA00022525"/>
    </source>
</evidence>
<evidence type="ECO:0000256" key="8">
    <source>
        <dbReference type="ARBA" id="ARBA00023008"/>
    </source>
</evidence>
<evidence type="ECO:0000256" key="7">
    <source>
        <dbReference type="ARBA" id="ARBA00023002"/>
    </source>
</evidence>
<keyword evidence="19" id="KW-1185">Reference proteome</keyword>
<keyword evidence="3" id="KW-0964">Secreted</keyword>
<evidence type="ECO:0000256" key="4">
    <source>
        <dbReference type="ARBA" id="ARBA00022723"/>
    </source>
</evidence>
<dbReference type="GO" id="GO:0046872">
    <property type="term" value="F:metal ion binding"/>
    <property type="evidence" value="ECO:0007669"/>
    <property type="project" value="UniProtKB-KW"/>
</dbReference>
<dbReference type="Gene3D" id="2.70.50.70">
    <property type="match status" value="1"/>
</dbReference>
<name>A0AAD6SUI4_9AGAR</name>
<evidence type="ECO:0000256" key="12">
    <source>
        <dbReference type="ARBA" id="ARBA00023326"/>
    </source>
</evidence>
<feature type="non-terminal residue" evidence="18">
    <location>
        <position position="285"/>
    </location>
</feature>
<keyword evidence="5" id="KW-0732">Signal</keyword>
<sequence>ATLFSASLIASAAAHGWVGTFTVNGKNYAGNEPVEQTPHGIPSVIRQIANNLPVKDVSSTDLICGRSALPAANVATVPAGATMLFDWDTPSGDWFHEVGPIITYLASCGAESCAKFDATKAKWFKIAEQGQDADGNWAQAKLDDGSPASVVLPSNLKAGNYLVRTEIIALHTAQSLGGAEFYPSCSQISVTGSGSGVPAPSELVSFPGAYKAAGSGILLDVYDMKTTYQFPGPPVAAFVSGAPPPPAHAPAPATTIAHTKGTTPTPTVTATKPTGTKVCKNKNKK</sequence>
<evidence type="ECO:0000256" key="15">
    <source>
        <dbReference type="ARBA" id="ARBA00047174"/>
    </source>
</evidence>
<organism evidence="18 19">
    <name type="scientific">Mycena alexandri</name>
    <dbReference type="NCBI Taxonomy" id="1745969"/>
    <lineage>
        <taxon>Eukaryota</taxon>
        <taxon>Fungi</taxon>
        <taxon>Dikarya</taxon>
        <taxon>Basidiomycota</taxon>
        <taxon>Agaricomycotina</taxon>
        <taxon>Agaricomycetes</taxon>
        <taxon>Agaricomycetidae</taxon>
        <taxon>Agaricales</taxon>
        <taxon>Marasmiineae</taxon>
        <taxon>Mycenaceae</taxon>
        <taxon>Mycena</taxon>
    </lineage>
</organism>
<comment type="subcellular location">
    <subcellularLocation>
        <location evidence="2">Secreted</location>
    </subcellularLocation>
</comment>
<comment type="similarity">
    <text evidence="13">Belongs to the polysaccharide monooxygenase AA9 family.</text>
</comment>
<evidence type="ECO:0000256" key="6">
    <source>
        <dbReference type="ARBA" id="ARBA00023001"/>
    </source>
</evidence>
<accession>A0AAD6SUI4</accession>
<evidence type="ECO:0000256" key="2">
    <source>
        <dbReference type="ARBA" id="ARBA00004613"/>
    </source>
</evidence>
<dbReference type="PANTHER" id="PTHR33353:SF10">
    <property type="entry name" value="ENDO-BETA-1,4-GLUCANASE D"/>
    <property type="match status" value="1"/>
</dbReference>
<keyword evidence="11" id="KW-0119">Carbohydrate metabolism</keyword>
<evidence type="ECO:0000256" key="13">
    <source>
        <dbReference type="ARBA" id="ARBA00044502"/>
    </source>
</evidence>
<dbReference type="GO" id="GO:0030245">
    <property type="term" value="P:cellulose catabolic process"/>
    <property type="evidence" value="ECO:0007669"/>
    <property type="project" value="UniProtKB-KW"/>
</dbReference>
<protein>
    <recommendedName>
        <fullName evidence="15">lytic cellulose monooxygenase (C4-dehydrogenating)</fullName>
        <ecNumber evidence="15">1.14.99.56</ecNumber>
    </recommendedName>
</protein>
<keyword evidence="4" id="KW-0479">Metal-binding</keyword>
<keyword evidence="9" id="KW-0503">Monooxygenase</keyword>
<dbReference type="InterPro" id="IPR005103">
    <property type="entry name" value="AA9_LPMO"/>
</dbReference>
<dbReference type="PANTHER" id="PTHR33353">
    <property type="entry name" value="PUTATIVE (AFU_ORTHOLOGUE AFUA_1G12560)-RELATED"/>
    <property type="match status" value="1"/>
</dbReference>